<dbReference type="InterPro" id="IPR013099">
    <property type="entry name" value="K_chnl_dom"/>
</dbReference>
<evidence type="ECO:0000313" key="10">
    <source>
        <dbReference type="EMBL" id="PIO60090.1"/>
    </source>
</evidence>
<evidence type="ECO:0000313" key="11">
    <source>
        <dbReference type="Proteomes" id="UP000230423"/>
    </source>
</evidence>
<keyword evidence="6 8" id="KW-0472">Membrane</keyword>
<dbReference type="SUPFAM" id="SSF81324">
    <property type="entry name" value="Voltage-gated potassium channels"/>
    <property type="match status" value="1"/>
</dbReference>
<proteinExistence type="predicted"/>
<keyword evidence="7" id="KW-0407">Ion channel</keyword>
<reference evidence="10 11" key="1">
    <citation type="submission" date="2015-09" db="EMBL/GenBank/DDBJ databases">
        <title>Draft genome of the parasitic nematode Teladorsagia circumcincta isolate WARC Sus (inbred).</title>
        <authorList>
            <person name="Mitreva M."/>
        </authorList>
    </citation>
    <scope>NUCLEOTIDE SEQUENCE [LARGE SCALE GENOMIC DNA]</scope>
    <source>
        <strain evidence="10 11">S</strain>
    </source>
</reference>
<sequence>VDTWALALATFGRDMCGIMQGGLCRFSELTPGQFGLTKQLVSYGTDAPDSPVGRIFCLVYLFFGIPLYLITLADLAKFCTEFMNKLYIDIIKCKYRMRRKYRRWKSGRIRRDSIKVGQVIIAGGEDE</sequence>
<feature type="transmembrane region" description="Helical" evidence="8">
    <location>
        <begin position="52"/>
        <end position="76"/>
    </location>
</feature>
<evidence type="ECO:0000259" key="9">
    <source>
        <dbReference type="Pfam" id="PF07885"/>
    </source>
</evidence>
<protein>
    <recommendedName>
        <fullName evidence="9">Potassium channel domain-containing protein</fullName>
    </recommendedName>
</protein>
<feature type="non-terminal residue" evidence="10">
    <location>
        <position position="1"/>
    </location>
</feature>
<keyword evidence="5" id="KW-0406">Ion transport</keyword>
<dbReference type="Gene3D" id="1.10.287.70">
    <property type="match status" value="1"/>
</dbReference>
<accession>A0A2G9TS29</accession>
<dbReference type="GO" id="GO:0005886">
    <property type="term" value="C:plasma membrane"/>
    <property type="evidence" value="ECO:0007669"/>
    <property type="project" value="TreeGrafter"/>
</dbReference>
<comment type="subcellular location">
    <subcellularLocation>
        <location evidence="1">Membrane</location>
        <topology evidence="1">Multi-pass membrane protein</topology>
    </subcellularLocation>
</comment>
<evidence type="ECO:0000256" key="7">
    <source>
        <dbReference type="ARBA" id="ARBA00023303"/>
    </source>
</evidence>
<feature type="non-terminal residue" evidence="10">
    <location>
        <position position="127"/>
    </location>
</feature>
<evidence type="ECO:0000256" key="6">
    <source>
        <dbReference type="ARBA" id="ARBA00023136"/>
    </source>
</evidence>
<dbReference type="GO" id="GO:0015271">
    <property type="term" value="F:outward rectifier potassium channel activity"/>
    <property type="evidence" value="ECO:0007669"/>
    <property type="project" value="TreeGrafter"/>
</dbReference>
<dbReference type="GO" id="GO:0022841">
    <property type="term" value="F:potassium ion leak channel activity"/>
    <property type="evidence" value="ECO:0007669"/>
    <property type="project" value="TreeGrafter"/>
</dbReference>
<dbReference type="InterPro" id="IPR003280">
    <property type="entry name" value="2pore_dom_K_chnl"/>
</dbReference>
<organism evidence="10 11">
    <name type="scientific">Teladorsagia circumcincta</name>
    <name type="common">Brown stomach worm</name>
    <name type="synonym">Ostertagia circumcincta</name>
    <dbReference type="NCBI Taxonomy" id="45464"/>
    <lineage>
        <taxon>Eukaryota</taxon>
        <taxon>Metazoa</taxon>
        <taxon>Ecdysozoa</taxon>
        <taxon>Nematoda</taxon>
        <taxon>Chromadorea</taxon>
        <taxon>Rhabditida</taxon>
        <taxon>Rhabditina</taxon>
        <taxon>Rhabditomorpha</taxon>
        <taxon>Strongyloidea</taxon>
        <taxon>Trichostrongylidae</taxon>
        <taxon>Teladorsagia</taxon>
    </lineage>
</organism>
<dbReference type="GO" id="GO:0030322">
    <property type="term" value="P:stabilization of membrane potential"/>
    <property type="evidence" value="ECO:0007669"/>
    <property type="project" value="TreeGrafter"/>
</dbReference>
<evidence type="ECO:0000256" key="3">
    <source>
        <dbReference type="ARBA" id="ARBA00022692"/>
    </source>
</evidence>
<dbReference type="PANTHER" id="PTHR11003">
    <property type="entry name" value="POTASSIUM CHANNEL, SUBFAMILY K"/>
    <property type="match status" value="1"/>
</dbReference>
<keyword evidence="11" id="KW-1185">Reference proteome</keyword>
<dbReference type="Pfam" id="PF07885">
    <property type="entry name" value="Ion_trans_2"/>
    <property type="match status" value="1"/>
</dbReference>
<gene>
    <name evidence="10" type="ORF">TELCIR_18419</name>
</gene>
<evidence type="ECO:0000256" key="2">
    <source>
        <dbReference type="ARBA" id="ARBA00022448"/>
    </source>
</evidence>
<evidence type="ECO:0000256" key="5">
    <source>
        <dbReference type="ARBA" id="ARBA00023065"/>
    </source>
</evidence>
<dbReference type="PANTHER" id="PTHR11003:SF73">
    <property type="entry name" value="FIBRONECTIN TYPE-III DOMAIN-CONTAINING PROTEIN"/>
    <property type="match status" value="1"/>
</dbReference>
<keyword evidence="2" id="KW-0813">Transport</keyword>
<evidence type="ECO:0000256" key="1">
    <source>
        <dbReference type="ARBA" id="ARBA00004141"/>
    </source>
</evidence>
<keyword evidence="3 8" id="KW-0812">Transmembrane</keyword>
<dbReference type="OrthoDB" id="297496at2759"/>
<evidence type="ECO:0000256" key="4">
    <source>
        <dbReference type="ARBA" id="ARBA00022989"/>
    </source>
</evidence>
<name>A0A2G9TS29_TELCI</name>
<evidence type="ECO:0000256" key="8">
    <source>
        <dbReference type="SAM" id="Phobius"/>
    </source>
</evidence>
<keyword evidence="4 8" id="KW-1133">Transmembrane helix</keyword>
<dbReference type="Proteomes" id="UP000230423">
    <property type="component" value="Unassembled WGS sequence"/>
</dbReference>
<feature type="domain" description="Potassium channel" evidence="9">
    <location>
        <begin position="42"/>
        <end position="80"/>
    </location>
</feature>
<dbReference type="EMBL" id="KZ356164">
    <property type="protein sequence ID" value="PIO60090.1"/>
    <property type="molecule type" value="Genomic_DNA"/>
</dbReference>
<dbReference type="AlphaFoldDB" id="A0A2G9TS29"/>